<gene>
    <name evidence="1" type="ORF">BFJ72_g15370</name>
</gene>
<proteinExistence type="predicted"/>
<sequence length="87" mass="9893">MKSNPKFGEYCALEHSGYTWTIWDTTGPRESWDVIDQEAPETSREALENHYRGQGYTVESWEQAEARVAQLADTASAEDEDCSSFKP</sequence>
<accession>A0A420RCJ8</accession>
<dbReference type="AlphaFoldDB" id="A0A420RCJ8"/>
<dbReference type="EMBL" id="MRDB01000412">
    <property type="protein sequence ID" value="RKL14736.1"/>
    <property type="molecule type" value="Genomic_DNA"/>
</dbReference>
<evidence type="ECO:0000313" key="1">
    <source>
        <dbReference type="EMBL" id="RKL14736.1"/>
    </source>
</evidence>
<protein>
    <submittedName>
        <fullName evidence="1">Uncharacterized protein</fullName>
    </submittedName>
</protein>
<dbReference type="Proteomes" id="UP000283569">
    <property type="component" value="Unassembled WGS sequence"/>
</dbReference>
<organism evidence="1 2">
    <name type="scientific">Gibberella intermedia</name>
    <name type="common">Bulb rot disease fungus</name>
    <name type="synonym">Fusarium proliferatum</name>
    <dbReference type="NCBI Taxonomy" id="948311"/>
    <lineage>
        <taxon>Eukaryota</taxon>
        <taxon>Fungi</taxon>
        <taxon>Dikarya</taxon>
        <taxon>Ascomycota</taxon>
        <taxon>Pezizomycotina</taxon>
        <taxon>Sordariomycetes</taxon>
        <taxon>Hypocreomycetidae</taxon>
        <taxon>Hypocreales</taxon>
        <taxon>Nectriaceae</taxon>
        <taxon>Fusarium</taxon>
        <taxon>Fusarium fujikuroi species complex</taxon>
    </lineage>
</organism>
<name>A0A420RCJ8_GIBIN</name>
<comment type="caution">
    <text evidence="1">The sequence shown here is derived from an EMBL/GenBank/DDBJ whole genome shotgun (WGS) entry which is preliminary data.</text>
</comment>
<evidence type="ECO:0000313" key="2">
    <source>
        <dbReference type="Proteomes" id="UP000283569"/>
    </source>
</evidence>
<reference evidence="1 2" key="1">
    <citation type="journal article" date="2018" name="Sci. Rep.">
        <title>Characterisation of pathogen-specific regions and novel effector candidates in Fusarium oxysporum f. sp. cepae.</title>
        <authorList>
            <person name="Armitage A.D."/>
            <person name="Taylor A."/>
            <person name="Sobczyk M.K."/>
            <person name="Baxter L."/>
            <person name="Greenfield B.P."/>
            <person name="Bates H.J."/>
            <person name="Wilson F."/>
            <person name="Jackson A.C."/>
            <person name="Ott S."/>
            <person name="Harrison R.J."/>
            <person name="Clarkson J.P."/>
        </authorList>
    </citation>
    <scope>NUCLEOTIDE SEQUENCE [LARGE SCALE GENOMIC DNA]</scope>
    <source>
        <strain evidence="1 2">Fp_A8</strain>
    </source>
</reference>